<feature type="compositionally biased region" description="Low complexity" evidence="1">
    <location>
        <begin position="56"/>
        <end position="68"/>
    </location>
</feature>
<organism evidence="2">
    <name type="scientific">Arion vulgaris</name>
    <dbReference type="NCBI Taxonomy" id="1028688"/>
    <lineage>
        <taxon>Eukaryota</taxon>
        <taxon>Metazoa</taxon>
        <taxon>Spiralia</taxon>
        <taxon>Lophotrochozoa</taxon>
        <taxon>Mollusca</taxon>
        <taxon>Gastropoda</taxon>
        <taxon>Heterobranchia</taxon>
        <taxon>Euthyneura</taxon>
        <taxon>Panpulmonata</taxon>
        <taxon>Eupulmonata</taxon>
        <taxon>Stylommatophora</taxon>
        <taxon>Helicina</taxon>
        <taxon>Arionoidea</taxon>
        <taxon>Arionidae</taxon>
        <taxon>Arion</taxon>
    </lineage>
</organism>
<protein>
    <submittedName>
        <fullName evidence="2">Uncharacterized protein</fullName>
    </submittedName>
</protein>
<name>A0A0B6YBU1_9EUPU</name>
<sequence length="75" mass="8781">MSKTNFPVSYSVSLKQTYVLSMRFVKPSHRHLPQQLSNVSHLTCRMHQERNQIYTATNTHKNTTNKFNSLQCPED</sequence>
<gene>
    <name evidence="2" type="primary">ORF20787</name>
</gene>
<accession>A0A0B6YBU1</accession>
<dbReference type="AlphaFoldDB" id="A0A0B6YBU1"/>
<dbReference type="EMBL" id="HACG01006723">
    <property type="protein sequence ID" value="CEK53588.1"/>
    <property type="molecule type" value="Transcribed_RNA"/>
</dbReference>
<evidence type="ECO:0000313" key="2">
    <source>
        <dbReference type="EMBL" id="CEK53588.1"/>
    </source>
</evidence>
<proteinExistence type="predicted"/>
<evidence type="ECO:0000256" key="1">
    <source>
        <dbReference type="SAM" id="MobiDB-lite"/>
    </source>
</evidence>
<reference evidence="2" key="1">
    <citation type="submission" date="2014-12" db="EMBL/GenBank/DDBJ databases">
        <title>Insight into the proteome of Arion vulgaris.</title>
        <authorList>
            <person name="Aradska J."/>
            <person name="Bulat T."/>
            <person name="Smidak R."/>
            <person name="Sarate P."/>
            <person name="Gangsoo J."/>
            <person name="Sialana F."/>
            <person name="Bilban M."/>
            <person name="Lubec G."/>
        </authorList>
    </citation>
    <scope>NUCLEOTIDE SEQUENCE</scope>
    <source>
        <tissue evidence="2">Skin</tissue>
    </source>
</reference>
<feature type="region of interest" description="Disordered" evidence="1">
    <location>
        <begin position="56"/>
        <end position="75"/>
    </location>
</feature>